<dbReference type="InterPro" id="IPR036098">
    <property type="entry name" value="Thymidylate_synthase_ThyX_sf"/>
</dbReference>
<dbReference type="PROSITE" id="PS51331">
    <property type="entry name" value="THYX"/>
    <property type="match status" value="2"/>
</dbReference>
<dbReference type="PANTHER" id="PTHR34934">
    <property type="entry name" value="FLAVIN-DEPENDENT THYMIDYLATE SYNTHASE"/>
    <property type="match status" value="1"/>
</dbReference>
<dbReference type="AlphaFoldDB" id="A0A8J3BAG1"/>
<reference evidence="1" key="2">
    <citation type="submission" date="2020-09" db="EMBL/GenBank/DDBJ databases">
        <authorList>
            <person name="Sun Q."/>
            <person name="Ohkuma M."/>
        </authorList>
    </citation>
    <scope>NUCLEOTIDE SEQUENCE</scope>
    <source>
        <strain evidence="1">JCM 14719</strain>
    </source>
</reference>
<dbReference type="Gene3D" id="3.30.1360.170">
    <property type="match status" value="2"/>
</dbReference>
<proteinExistence type="predicted"/>
<comment type="caution">
    <text evidence="1">The sequence shown here is derived from an EMBL/GenBank/DDBJ whole genome shotgun (WGS) entry which is preliminary data.</text>
</comment>
<keyword evidence="2" id="KW-1185">Reference proteome</keyword>
<dbReference type="RefSeq" id="WP_188816874.1">
    <property type="nucleotide sequence ID" value="NZ_BMOF01000011.1"/>
</dbReference>
<reference evidence="1" key="1">
    <citation type="journal article" date="2014" name="Int. J. Syst. Evol. Microbiol.">
        <title>Complete genome sequence of Corynebacterium casei LMG S-19264T (=DSM 44701T), isolated from a smear-ripened cheese.</title>
        <authorList>
            <consortium name="US DOE Joint Genome Institute (JGI-PGF)"/>
            <person name="Walter F."/>
            <person name="Albersmeier A."/>
            <person name="Kalinowski J."/>
            <person name="Ruckert C."/>
        </authorList>
    </citation>
    <scope>NUCLEOTIDE SEQUENCE</scope>
    <source>
        <strain evidence="1">JCM 14719</strain>
    </source>
</reference>
<dbReference type="InterPro" id="IPR003669">
    <property type="entry name" value="Thymidylate_synthase_ThyX"/>
</dbReference>
<evidence type="ECO:0008006" key="3">
    <source>
        <dbReference type="Google" id="ProtNLM"/>
    </source>
</evidence>
<dbReference type="GO" id="GO:0070402">
    <property type="term" value="F:NADPH binding"/>
    <property type="evidence" value="ECO:0007669"/>
    <property type="project" value="TreeGrafter"/>
</dbReference>
<dbReference type="SUPFAM" id="SSF69796">
    <property type="entry name" value="Thymidylate synthase-complementing protein Thy1"/>
    <property type="match status" value="2"/>
</dbReference>
<accession>A0A8J3BAG1</accession>
<dbReference type="GO" id="GO:0004799">
    <property type="term" value="F:thymidylate synthase activity"/>
    <property type="evidence" value="ECO:0007669"/>
    <property type="project" value="TreeGrafter"/>
</dbReference>
<dbReference type="GO" id="GO:0050797">
    <property type="term" value="F:thymidylate synthase (FAD) activity"/>
    <property type="evidence" value="ECO:0007669"/>
    <property type="project" value="InterPro"/>
</dbReference>
<dbReference type="EMBL" id="BMOF01000011">
    <property type="protein sequence ID" value="GGJ96936.1"/>
    <property type="molecule type" value="Genomic_DNA"/>
</dbReference>
<dbReference type="PANTHER" id="PTHR34934:SF1">
    <property type="entry name" value="FLAVIN-DEPENDENT THYMIDYLATE SYNTHASE"/>
    <property type="match status" value="1"/>
</dbReference>
<dbReference type="CDD" id="cd20175">
    <property type="entry name" value="ThyX"/>
    <property type="match status" value="2"/>
</dbReference>
<dbReference type="GO" id="GO:0006231">
    <property type="term" value="P:dTMP biosynthetic process"/>
    <property type="evidence" value="ECO:0007669"/>
    <property type="project" value="InterPro"/>
</dbReference>
<evidence type="ECO:0000313" key="2">
    <source>
        <dbReference type="Proteomes" id="UP000637720"/>
    </source>
</evidence>
<name>A0A8J3BAG1_9BACI</name>
<protein>
    <recommendedName>
        <fullName evidence="3">Thymidylate synthase</fullName>
    </recommendedName>
</protein>
<dbReference type="Pfam" id="PF02511">
    <property type="entry name" value="Thy1"/>
    <property type="match status" value="2"/>
</dbReference>
<gene>
    <name evidence="1" type="ORF">GCM10007043_08400</name>
</gene>
<sequence length="501" mass="57318">MATCEDAYLLRYVSNLDRNVYVIFNLPEEVIAVIFAYVSRSPLSFRENLKKLLADEELALASATEDVPPTARHALAQEKARQFHEKWVVGYGHSSVAEHAVAHVGVEKISRLASAELELATSFNSFTEYSQRYQRPRRGDVYIPPELDAYPELKARYLAVQDQTFDAYERLLAGLLNHLRATEPRRDGESEKAYRMRLEKMAFEDARYVLTLAVHTNLGLTGNGRSLRDTIVRLLSLPYRECRDLARALEAEVARVLPTLLRHVRPNDYLIGTREALNAYASRVQAEPYRTAEREPYARLVSAPDEETATRRLVAHLLLSTGRMSREQAEEASRRMPLAERNRLIEEALVRLRFFDNPVDPFAHVYYEVALQVSEANWHQLLRHNRKTNFTYQPPTVRNGYTVPPRVRAAGLEAPFAEAIAAAEALFFDLEAVDPALAPYAVTGAHHRQVYASMSLWELYHLINLRTSPEAQWDIRMAMESLYEQVRAIHPSVIKYAKRRA</sequence>
<dbReference type="GO" id="GO:0050660">
    <property type="term" value="F:flavin adenine dinucleotide binding"/>
    <property type="evidence" value="ECO:0007669"/>
    <property type="project" value="InterPro"/>
</dbReference>
<organism evidence="1 2">
    <name type="scientific">Calditerricola satsumensis</name>
    <dbReference type="NCBI Taxonomy" id="373054"/>
    <lineage>
        <taxon>Bacteria</taxon>
        <taxon>Bacillati</taxon>
        <taxon>Bacillota</taxon>
        <taxon>Bacilli</taxon>
        <taxon>Bacillales</taxon>
        <taxon>Bacillaceae</taxon>
        <taxon>Calditerricola</taxon>
    </lineage>
</organism>
<dbReference type="Proteomes" id="UP000637720">
    <property type="component" value="Unassembled WGS sequence"/>
</dbReference>
<evidence type="ECO:0000313" key="1">
    <source>
        <dbReference type="EMBL" id="GGJ96936.1"/>
    </source>
</evidence>